<evidence type="ECO:0000313" key="1">
    <source>
        <dbReference type="EMBL" id="BDT59783.1"/>
    </source>
</evidence>
<evidence type="ECO:0000313" key="2">
    <source>
        <dbReference type="Proteomes" id="UP001163336"/>
    </source>
</evidence>
<dbReference type="RefSeq" id="WP_281908638.1">
    <property type="nucleotide sequence ID" value="NZ_AP026966.1"/>
</dbReference>
<keyword evidence="2" id="KW-1185">Reference proteome</keyword>
<proteinExistence type="predicted"/>
<reference evidence="1" key="1">
    <citation type="submission" date="2022-11" db="EMBL/GenBank/DDBJ databases">
        <title>Isolation and characterization of PLA-degrading bacterium Massilia sp. from Antarctic soil.</title>
        <authorList>
            <person name="Sato K."/>
            <person name="Gomez-Fuentes C."/>
            <person name="Ahmad S.A."/>
            <person name="Zulkharnain A."/>
        </authorList>
    </citation>
    <scope>NUCLEOTIDE SEQUENCE</scope>
    <source>
        <strain evidence="1">N-3</strain>
    </source>
</reference>
<protein>
    <submittedName>
        <fullName evidence="1">Uncharacterized protein</fullName>
    </submittedName>
</protein>
<dbReference type="EMBL" id="AP026966">
    <property type="protein sequence ID" value="BDT59783.1"/>
    <property type="molecule type" value="Genomic_DNA"/>
</dbReference>
<accession>A0ABN6TEI8</accession>
<name>A0ABN6TEI8_9BURK</name>
<sequence>MQQQAEMERLMTVYGPACTQLGFAANTDPWRNCVVQLAERDGVRRGGVSTSIFGGFGSGGRSGLGIGIGIGR</sequence>
<gene>
    <name evidence="1" type="ORF">MasN3_32770</name>
</gene>
<dbReference type="Proteomes" id="UP001163336">
    <property type="component" value="Chromosome"/>
</dbReference>
<organism evidence="1 2">
    <name type="scientific">Massilia varians</name>
    <dbReference type="NCBI Taxonomy" id="457921"/>
    <lineage>
        <taxon>Bacteria</taxon>
        <taxon>Pseudomonadati</taxon>
        <taxon>Pseudomonadota</taxon>
        <taxon>Betaproteobacteria</taxon>
        <taxon>Burkholderiales</taxon>
        <taxon>Oxalobacteraceae</taxon>
        <taxon>Telluria group</taxon>
        <taxon>Massilia</taxon>
    </lineage>
</organism>